<evidence type="ECO:0000313" key="1">
    <source>
        <dbReference type="EMBL" id="MCQ4165138.1"/>
    </source>
</evidence>
<sequence length="159" mass="17187">MADPTEPLCEQALQLIVEMLQQITTARGYYTDLGAGDISTEPTQRPANTADAYVVLTETAVTVSSEGTRTVNSSMTVVIEFVVPCGGTNRRPANLARRGRDDIVRALRTPLRDRLPGVRTISVDQTQRLIFDDQRYVNSVIGQATATVGLTATLPPATP</sequence>
<organism evidence="1 2">
    <name type="scientific">Tahibacter harae</name>
    <dbReference type="NCBI Taxonomy" id="2963937"/>
    <lineage>
        <taxon>Bacteria</taxon>
        <taxon>Pseudomonadati</taxon>
        <taxon>Pseudomonadota</taxon>
        <taxon>Gammaproteobacteria</taxon>
        <taxon>Lysobacterales</taxon>
        <taxon>Rhodanobacteraceae</taxon>
        <taxon>Tahibacter</taxon>
    </lineage>
</organism>
<accession>A0ABT1QS60</accession>
<comment type="caution">
    <text evidence="1">The sequence shown here is derived from an EMBL/GenBank/DDBJ whole genome shotgun (WGS) entry which is preliminary data.</text>
</comment>
<reference evidence="1" key="1">
    <citation type="submission" date="2022-07" db="EMBL/GenBank/DDBJ databases">
        <title>Tahibacter sp., a new gammaproteobacterium isolated from the silt sample collected at pig farm.</title>
        <authorList>
            <person name="Chen H."/>
        </authorList>
    </citation>
    <scope>NUCLEOTIDE SEQUENCE</scope>
    <source>
        <strain evidence="1">P2K</strain>
    </source>
</reference>
<keyword evidence="2" id="KW-1185">Reference proteome</keyword>
<dbReference type="EMBL" id="JANFQO010000008">
    <property type="protein sequence ID" value="MCQ4165138.1"/>
    <property type="molecule type" value="Genomic_DNA"/>
</dbReference>
<gene>
    <name evidence="1" type="ORF">NM961_10495</name>
</gene>
<dbReference type="Proteomes" id="UP001165498">
    <property type="component" value="Unassembled WGS sequence"/>
</dbReference>
<proteinExistence type="predicted"/>
<name>A0ABT1QS60_9GAMM</name>
<evidence type="ECO:0000313" key="2">
    <source>
        <dbReference type="Proteomes" id="UP001165498"/>
    </source>
</evidence>
<protein>
    <submittedName>
        <fullName evidence="1">Uncharacterized protein</fullName>
    </submittedName>
</protein>
<dbReference type="RefSeq" id="WP_255914204.1">
    <property type="nucleotide sequence ID" value="NZ_JANFQO010000008.1"/>
</dbReference>